<proteinExistence type="predicted"/>
<dbReference type="PANTHER" id="PTHR12658:SF0">
    <property type="entry name" value="TUBULIN-SPECIFIC CHAPERONE D"/>
    <property type="match status" value="1"/>
</dbReference>
<dbReference type="InterPro" id="IPR033162">
    <property type="entry name" value="TBCD"/>
</dbReference>
<dbReference type="Pfam" id="PF23579">
    <property type="entry name" value="ARM_TBCD"/>
    <property type="match status" value="1"/>
</dbReference>
<dbReference type="GO" id="GO:0000226">
    <property type="term" value="P:microtubule cytoskeleton organization"/>
    <property type="evidence" value="ECO:0007669"/>
    <property type="project" value="TreeGrafter"/>
</dbReference>
<dbReference type="InterPro" id="IPR058033">
    <property type="entry name" value="ARM_TBCD_2nd"/>
</dbReference>
<keyword evidence="6" id="KW-1185">Reference proteome</keyword>
<dbReference type="PROSITE" id="PS50077">
    <property type="entry name" value="HEAT_REPEAT"/>
    <property type="match status" value="1"/>
</dbReference>
<dbReference type="Pfam" id="PF12612">
    <property type="entry name" value="TFCD_C"/>
    <property type="match status" value="1"/>
</dbReference>
<dbReference type="InterPro" id="IPR016024">
    <property type="entry name" value="ARM-type_fold"/>
</dbReference>
<evidence type="ECO:0000256" key="1">
    <source>
        <dbReference type="ARBA" id="ARBA00023186"/>
    </source>
</evidence>
<evidence type="ECO:0000313" key="6">
    <source>
        <dbReference type="Proteomes" id="UP000799750"/>
    </source>
</evidence>
<evidence type="ECO:0000313" key="5">
    <source>
        <dbReference type="EMBL" id="KAF2494219.1"/>
    </source>
</evidence>
<evidence type="ECO:0000256" key="2">
    <source>
        <dbReference type="PROSITE-ProRule" id="PRU00103"/>
    </source>
</evidence>
<dbReference type="Proteomes" id="UP000799750">
    <property type="component" value="Unassembled WGS sequence"/>
</dbReference>
<accession>A0A6A6QPX3</accession>
<dbReference type="SUPFAM" id="SSF48371">
    <property type="entry name" value="ARM repeat"/>
    <property type="match status" value="2"/>
</dbReference>
<dbReference type="GO" id="GO:0007021">
    <property type="term" value="P:tubulin complex assembly"/>
    <property type="evidence" value="ECO:0007669"/>
    <property type="project" value="InterPro"/>
</dbReference>
<dbReference type="InterPro" id="IPR022577">
    <property type="entry name" value="TBCD_C"/>
</dbReference>
<evidence type="ECO:0000259" key="4">
    <source>
        <dbReference type="Pfam" id="PF25767"/>
    </source>
</evidence>
<name>A0A6A6QPX3_9PEZI</name>
<dbReference type="GO" id="GO:0007023">
    <property type="term" value="P:post-chaperonin tubulin folding pathway"/>
    <property type="evidence" value="ECO:0007669"/>
    <property type="project" value="InterPro"/>
</dbReference>
<feature type="domain" description="Tubulin-folding cofactor D C-terminal" evidence="3">
    <location>
        <begin position="938"/>
        <end position="1122"/>
    </location>
</feature>
<feature type="domain" description="Tubulin-folding cofactor D ARM repeats" evidence="4">
    <location>
        <begin position="337"/>
        <end position="548"/>
    </location>
</feature>
<dbReference type="InterPro" id="IPR021133">
    <property type="entry name" value="HEAT_type_2"/>
</dbReference>
<organism evidence="5 6">
    <name type="scientific">Lophium mytilinum</name>
    <dbReference type="NCBI Taxonomy" id="390894"/>
    <lineage>
        <taxon>Eukaryota</taxon>
        <taxon>Fungi</taxon>
        <taxon>Dikarya</taxon>
        <taxon>Ascomycota</taxon>
        <taxon>Pezizomycotina</taxon>
        <taxon>Dothideomycetes</taxon>
        <taxon>Pleosporomycetidae</taxon>
        <taxon>Mytilinidiales</taxon>
        <taxon>Mytilinidiaceae</taxon>
        <taxon>Lophium</taxon>
    </lineage>
</organism>
<reference evidence="5" key="1">
    <citation type="journal article" date="2020" name="Stud. Mycol.">
        <title>101 Dothideomycetes genomes: a test case for predicting lifestyles and emergence of pathogens.</title>
        <authorList>
            <person name="Haridas S."/>
            <person name="Albert R."/>
            <person name="Binder M."/>
            <person name="Bloem J."/>
            <person name="Labutti K."/>
            <person name="Salamov A."/>
            <person name="Andreopoulos B."/>
            <person name="Baker S."/>
            <person name="Barry K."/>
            <person name="Bills G."/>
            <person name="Bluhm B."/>
            <person name="Cannon C."/>
            <person name="Castanera R."/>
            <person name="Culley D."/>
            <person name="Daum C."/>
            <person name="Ezra D."/>
            <person name="Gonzalez J."/>
            <person name="Henrissat B."/>
            <person name="Kuo A."/>
            <person name="Liang C."/>
            <person name="Lipzen A."/>
            <person name="Lutzoni F."/>
            <person name="Magnuson J."/>
            <person name="Mondo S."/>
            <person name="Nolan M."/>
            <person name="Ohm R."/>
            <person name="Pangilinan J."/>
            <person name="Park H.-J."/>
            <person name="Ramirez L."/>
            <person name="Alfaro M."/>
            <person name="Sun H."/>
            <person name="Tritt A."/>
            <person name="Yoshinaga Y."/>
            <person name="Zwiers L.-H."/>
            <person name="Turgeon B."/>
            <person name="Goodwin S."/>
            <person name="Spatafora J."/>
            <person name="Crous P."/>
            <person name="Grigoriev I."/>
        </authorList>
    </citation>
    <scope>NUCLEOTIDE SEQUENCE</scope>
    <source>
        <strain evidence="5">CBS 269.34</strain>
    </source>
</reference>
<sequence>MNATEDDDIVLQKAASTLLLDLQALINRVLRKENGAVHRRVRERDLDRFIPLLVPFQEDPQLLDAQLKHLIPPLVAAYLDYLRITPRPVLKKKFVPLSHAICRILNLFCNVRGEKVVIGFLNNEPRYLEPVLAEFESGLTVSGEELDAISQKIIPWEERYVLLLWLSHLMLAPFPLASISASQSSEETSKETGIKLPSELSGVVLRVLPICVTHLKSASKERGAAGSLLVKLVLRPDMQRIGMLDALIQWALASLESFSEGTYDIHQYLGVLSFLSGIVASATNQEIGPYLQAIYTKCQLFISSDALAFVRSSAVARKLVIKTLRNVTVHCLQSTASLEGIDTSTVLEEVIDFLLQSLADGDTPVRYAASKALSVITLKLDAEMGSEVIEAILGSLNENVYWEGSKRSLSGVNPLRWHGLTLTLAHLLYRKAPSTDQLPDILNALLLALAFEQRSATGGSIGTNVRDAACFGIWALSRRYLTKDLLAVQTTSIRASHQNFHSCSVPQVLAIELLVAACLDPAGNIRRGSSAALQELIGRHPDTVQEGIALVQIVDFHAVGLRDRAICEVGINAGQLYPIYWDAVFENLLEWRGVGSLDTSSRLSAAHAIGLLSRYQPSPKVNAMVKSLWQQLDGLASRQIEERHGLVMSLASTISQSNTQSAAQRASVSDSEVNPPPSRSLADLAELTRVWTIFDKTLNLEDKAFTSPAMRPELTASATCNLLGALASISGQFIGSNETIHPPSKDLVRLLDLCLGRTEDSVLQAIPLTVIHAFQVLHAKASSTASTVISSWIEYLEQEDSYASRRGSGFAIALGAAYSRLSDLSSADLNSYEQRIINVLTFRCTGAVDIPARTSALQSLGTLLQEASTRLTRSSHTNPSSLLPPSSKSKITKALNTALNDYTITERGDVGALVRIEAIAATEIAWRTSLLKGSDGEHELHAAVLRLSVERLDKMRVRAAHCLEVGNQEHFEAAISGATDGVSSYAYFAETLKVFSLRNPEWLKRAVMEGYVSSAGMGSESVVQNSRMALVDAMEGLAVDKIGGEEGGGDERGCSLLDVMDILMELLRGTLANDRILIPLMEVVAFLFDAGVVQRLEETGFNYRSLLSLTQKAHYKSTNIHKLHIALDVYRGLAEIDSTRKDVLLKVASMLLHPFPKIRSSAADTLWILTSDEDLKLHDWAQPPKNLKPAVVSLKKKLGGT</sequence>
<evidence type="ECO:0000259" key="3">
    <source>
        <dbReference type="Pfam" id="PF12612"/>
    </source>
</evidence>
<feature type="repeat" description="HEAT" evidence="2">
    <location>
        <begin position="350"/>
        <end position="387"/>
    </location>
</feature>
<protein>
    <submittedName>
        <fullName evidence="5">Uncharacterized protein</fullName>
    </submittedName>
</protein>
<dbReference type="Gene3D" id="1.25.10.10">
    <property type="entry name" value="Leucine-rich Repeat Variant"/>
    <property type="match status" value="2"/>
</dbReference>
<dbReference type="PANTHER" id="PTHR12658">
    <property type="entry name" value="BETA-TUBULIN COFACTOR D"/>
    <property type="match status" value="1"/>
</dbReference>
<dbReference type="Pfam" id="PF25767">
    <property type="entry name" value="ARM_TBCD_2nd"/>
    <property type="match status" value="1"/>
</dbReference>
<dbReference type="InterPro" id="IPR011989">
    <property type="entry name" value="ARM-like"/>
</dbReference>
<keyword evidence="1" id="KW-0143">Chaperone</keyword>
<dbReference type="OrthoDB" id="10253476at2759"/>
<gene>
    <name evidence="5" type="ORF">BU16DRAFT_512612</name>
</gene>
<dbReference type="AlphaFoldDB" id="A0A6A6QPX3"/>
<dbReference type="EMBL" id="MU004191">
    <property type="protein sequence ID" value="KAF2494219.1"/>
    <property type="molecule type" value="Genomic_DNA"/>
</dbReference>
<dbReference type="GO" id="GO:0005096">
    <property type="term" value="F:GTPase activator activity"/>
    <property type="evidence" value="ECO:0007669"/>
    <property type="project" value="InterPro"/>
</dbReference>
<dbReference type="GO" id="GO:0048487">
    <property type="term" value="F:beta-tubulin binding"/>
    <property type="evidence" value="ECO:0007669"/>
    <property type="project" value="InterPro"/>
</dbReference>